<name>A0A5N6YTS9_9EURO</name>
<sequence>MECKPWYPADYKQALHNTVTAERLMELLKKPNCAPRFVYGVLMLPTVLKYIIEDQAVDITKSMTRACISGYKLHQISPRSPPVAVRTSNPYDTVQGMLVFGLDVNQRNLIYDFEGGLMNLVDARVQIWLKDSLPGHDIRSGQMIDAGMFAWLDSKEGLTPVEGTAWPLDGFLKETFYENIVKSQRRIILDTWGRLS</sequence>
<comment type="similarity">
    <text evidence="1">Belongs to the gamma-glutamylcyclotransferase family.</text>
</comment>
<protein>
    <recommendedName>
        <fullName evidence="2">Gamma-glutamylcyclotransferase AIG2-like domain-containing protein</fullName>
    </recommendedName>
</protein>
<dbReference type="Gene3D" id="3.10.490.10">
    <property type="entry name" value="Gamma-glutamyl cyclotransferase-like"/>
    <property type="match status" value="1"/>
</dbReference>
<dbReference type="Pfam" id="PF06094">
    <property type="entry name" value="GGACT"/>
    <property type="match status" value="1"/>
</dbReference>
<dbReference type="AlphaFoldDB" id="A0A5N6YTS9"/>
<dbReference type="InterPro" id="IPR009288">
    <property type="entry name" value="AIG2-like_dom"/>
</dbReference>
<gene>
    <name evidence="3" type="ORF">BDV28DRAFT_88490</name>
</gene>
<dbReference type="InterPro" id="IPR045038">
    <property type="entry name" value="AIG2-like"/>
</dbReference>
<evidence type="ECO:0000313" key="4">
    <source>
        <dbReference type="Proteomes" id="UP000327118"/>
    </source>
</evidence>
<dbReference type="PANTHER" id="PTHR31544">
    <property type="entry name" value="AIG2-LIKE PROTEIN D"/>
    <property type="match status" value="1"/>
</dbReference>
<evidence type="ECO:0000259" key="2">
    <source>
        <dbReference type="Pfam" id="PF06094"/>
    </source>
</evidence>
<dbReference type="OrthoDB" id="1044435at2759"/>
<proteinExistence type="inferred from homology"/>
<accession>A0A5N6YTS9</accession>
<evidence type="ECO:0000256" key="1">
    <source>
        <dbReference type="ARBA" id="ARBA00008861"/>
    </source>
</evidence>
<keyword evidence="4" id="KW-1185">Reference proteome</keyword>
<dbReference type="Proteomes" id="UP000327118">
    <property type="component" value="Unassembled WGS sequence"/>
</dbReference>
<organism evidence="3 4">
    <name type="scientific">Aspergillus coremiiformis</name>
    <dbReference type="NCBI Taxonomy" id="138285"/>
    <lineage>
        <taxon>Eukaryota</taxon>
        <taxon>Fungi</taxon>
        <taxon>Dikarya</taxon>
        <taxon>Ascomycota</taxon>
        <taxon>Pezizomycotina</taxon>
        <taxon>Eurotiomycetes</taxon>
        <taxon>Eurotiomycetidae</taxon>
        <taxon>Eurotiales</taxon>
        <taxon>Aspergillaceae</taxon>
        <taxon>Aspergillus</taxon>
        <taxon>Aspergillus subgen. Circumdati</taxon>
    </lineage>
</organism>
<reference evidence="4" key="1">
    <citation type="submission" date="2019-04" db="EMBL/GenBank/DDBJ databases">
        <title>Friends and foes A comparative genomics studyof 23 Aspergillus species from section Flavi.</title>
        <authorList>
            <consortium name="DOE Joint Genome Institute"/>
            <person name="Kjaerbolling I."/>
            <person name="Vesth T."/>
            <person name="Frisvad J.C."/>
            <person name="Nybo J.L."/>
            <person name="Theobald S."/>
            <person name="Kildgaard S."/>
            <person name="Isbrandt T."/>
            <person name="Kuo A."/>
            <person name="Sato A."/>
            <person name="Lyhne E.K."/>
            <person name="Kogle M.E."/>
            <person name="Wiebenga A."/>
            <person name="Kun R.S."/>
            <person name="Lubbers R.J."/>
            <person name="Makela M.R."/>
            <person name="Barry K."/>
            <person name="Chovatia M."/>
            <person name="Clum A."/>
            <person name="Daum C."/>
            <person name="Haridas S."/>
            <person name="He G."/>
            <person name="LaButti K."/>
            <person name="Lipzen A."/>
            <person name="Mondo S."/>
            <person name="Riley R."/>
            <person name="Salamov A."/>
            <person name="Simmons B.A."/>
            <person name="Magnuson J.K."/>
            <person name="Henrissat B."/>
            <person name="Mortensen U.H."/>
            <person name="Larsen T.O."/>
            <person name="Devries R.P."/>
            <person name="Grigoriev I.V."/>
            <person name="Machida M."/>
            <person name="Baker S.E."/>
            <person name="Andersen M.R."/>
        </authorList>
    </citation>
    <scope>NUCLEOTIDE SEQUENCE [LARGE SCALE GENOMIC DNA]</scope>
    <source>
        <strain evidence="4">CBS 553.77</strain>
    </source>
</reference>
<dbReference type="EMBL" id="ML739469">
    <property type="protein sequence ID" value="KAE8348508.1"/>
    <property type="molecule type" value="Genomic_DNA"/>
</dbReference>
<dbReference type="PANTHER" id="PTHR31544:SF2">
    <property type="entry name" value="AIG2-LIKE PROTEIN D"/>
    <property type="match status" value="1"/>
</dbReference>
<evidence type="ECO:0000313" key="3">
    <source>
        <dbReference type="EMBL" id="KAE8348508.1"/>
    </source>
</evidence>
<feature type="domain" description="Gamma-glutamylcyclotransferase AIG2-like" evidence="2">
    <location>
        <begin position="37"/>
        <end position="166"/>
    </location>
</feature>